<organism evidence="2 3">
    <name type="scientific">Falsibacillus albus</name>
    <dbReference type="NCBI Taxonomy" id="2478915"/>
    <lineage>
        <taxon>Bacteria</taxon>
        <taxon>Bacillati</taxon>
        <taxon>Bacillota</taxon>
        <taxon>Bacilli</taxon>
        <taxon>Bacillales</taxon>
        <taxon>Bacillaceae</taxon>
        <taxon>Falsibacillus</taxon>
    </lineage>
</organism>
<gene>
    <name evidence="2" type="ORF">D9X91_03210</name>
</gene>
<accession>A0A3L7K3G1</accession>
<reference evidence="2 3" key="1">
    <citation type="submission" date="2018-10" db="EMBL/GenBank/DDBJ databases">
        <title>Falsibacillus sp. genome draft.</title>
        <authorList>
            <person name="Shi S."/>
        </authorList>
    </citation>
    <scope>NUCLEOTIDE SEQUENCE [LARGE SCALE GENOMIC DNA]</scope>
    <source>
        <strain evidence="2 3">GY 10110</strain>
    </source>
</reference>
<dbReference type="OrthoDB" id="2966478at2"/>
<evidence type="ECO:0000256" key="1">
    <source>
        <dbReference type="HAMAP-Rule" id="MF_01861"/>
    </source>
</evidence>
<dbReference type="InterPro" id="IPR020908">
    <property type="entry name" value="UPF0738"/>
</dbReference>
<proteinExistence type="inferred from homology"/>
<evidence type="ECO:0000313" key="3">
    <source>
        <dbReference type="Proteomes" id="UP000276770"/>
    </source>
</evidence>
<sequence length="124" mass="14267">MRKKIQLKNTEKRDEELILHTEEDFSFSDLRATGQVIVDSDALSFVYLAESDDEFIYLYIPESIWGDIHTAIQQNLIVKAVSGDTEMILENIQDELGYLIENIEGNSNYGEEMVNKVETIFLSK</sequence>
<comment type="caution">
    <text evidence="2">The sequence shown here is derived from an EMBL/GenBank/DDBJ whole genome shotgun (WGS) entry which is preliminary data.</text>
</comment>
<dbReference type="AlphaFoldDB" id="A0A3L7K3G1"/>
<evidence type="ECO:0000313" key="2">
    <source>
        <dbReference type="EMBL" id="RLQ97175.1"/>
    </source>
</evidence>
<protein>
    <recommendedName>
        <fullName evidence="1">UPF0738 protein D9X91_03210</fullName>
    </recommendedName>
</protein>
<keyword evidence="3" id="KW-1185">Reference proteome</keyword>
<name>A0A3L7K3G1_9BACI</name>
<dbReference type="EMBL" id="RCVZ01000002">
    <property type="protein sequence ID" value="RLQ97175.1"/>
    <property type="molecule type" value="Genomic_DNA"/>
</dbReference>
<dbReference type="RefSeq" id="WP_121679125.1">
    <property type="nucleotide sequence ID" value="NZ_RCVZ01000002.1"/>
</dbReference>
<dbReference type="Proteomes" id="UP000276770">
    <property type="component" value="Unassembled WGS sequence"/>
</dbReference>
<dbReference type="HAMAP" id="MF_01861">
    <property type="entry name" value="UPF0738"/>
    <property type="match status" value="1"/>
</dbReference>
<dbReference type="Pfam" id="PF19785">
    <property type="entry name" value="UPF0738"/>
    <property type="match status" value="1"/>
</dbReference>
<comment type="similarity">
    <text evidence="1">Belongs to the UPF0738 family.</text>
</comment>